<dbReference type="AlphaFoldDB" id="A0A5P0ZJ21"/>
<dbReference type="RefSeq" id="WP_125704889.1">
    <property type="nucleotide sequence ID" value="NZ_JBHTOO010000023.1"/>
</dbReference>
<dbReference type="EMBL" id="VDFM01000012">
    <property type="protein sequence ID" value="MQS53116.1"/>
    <property type="molecule type" value="Genomic_DNA"/>
</dbReference>
<dbReference type="Proteomes" id="UP000380386">
    <property type="component" value="Unassembled WGS sequence"/>
</dbReference>
<dbReference type="EMBL" id="VDFN01000002">
    <property type="protein sequence ID" value="MQS44589.1"/>
    <property type="molecule type" value="Genomic_DNA"/>
</dbReference>
<evidence type="ECO:0000313" key="1">
    <source>
        <dbReference type="EMBL" id="MQS44589.1"/>
    </source>
</evidence>
<sequence>MATVKDYLSENQDKLDTFTRAITAAHGKNHPEVFEVRKEYLNLKEAVAAGANLDNNFAQMRETTQNYAIPDDVCPTFEATYHMLANADEINAKA</sequence>
<keyword evidence="4" id="KW-1185">Reference proteome</keyword>
<comment type="caution">
    <text evidence="2">The sequence shown here is derived from an EMBL/GenBank/DDBJ whole genome shotgun (WGS) entry which is preliminary data.</text>
</comment>
<proteinExistence type="predicted"/>
<evidence type="ECO:0000313" key="4">
    <source>
        <dbReference type="Proteomes" id="UP000436655"/>
    </source>
</evidence>
<reference evidence="1" key="2">
    <citation type="submission" date="2019-05" db="EMBL/GenBank/DDBJ databases">
        <authorList>
            <person name="Schuster J.A."/>
            <person name="Ehrmann M.A."/>
        </authorList>
    </citation>
    <scope>NUCLEOTIDE SEQUENCE</scope>
    <source>
        <strain evidence="1">TMW 1.2098</strain>
    </source>
</reference>
<evidence type="ECO:0000313" key="2">
    <source>
        <dbReference type="EMBL" id="MQS53116.1"/>
    </source>
</evidence>
<dbReference type="Proteomes" id="UP000436655">
    <property type="component" value="Unassembled WGS sequence"/>
</dbReference>
<evidence type="ECO:0000313" key="3">
    <source>
        <dbReference type="Proteomes" id="UP000380386"/>
    </source>
</evidence>
<dbReference type="OrthoDB" id="9797132at2"/>
<organism evidence="2 3">
    <name type="scientific">Companilactobacillus mishanensis</name>
    <dbReference type="NCBI Taxonomy" id="2486008"/>
    <lineage>
        <taxon>Bacteria</taxon>
        <taxon>Bacillati</taxon>
        <taxon>Bacillota</taxon>
        <taxon>Bacilli</taxon>
        <taxon>Lactobacillales</taxon>
        <taxon>Lactobacillaceae</taxon>
        <taxon>Companilactobacillus</taxon>
    </lineage>
</organism>
<name>A0A5P0ZJ21_9LACO</name>
<protein>
    <submittedName>
        <fullName evidence="2">Iron-sulfur cluster repair di-iron protein, ric</fullName>
    </submittedName>
</protein>
<gene>
    <name evidence="2" type="ORF">FHL02_08795</name>
    <name evidence="1" type="ORF">FHL03_03715</name>
</gene>
<reference evidence="3 4" key="1">
    <citation type="journal article" date="2019" name="Syst. Appl. Microbiol.">
        <title>Polyphasic characterization of two novel Lactobacillus spp. isolated from blown salami packages: Description of Lactobacillus halodurans sp. nov. and Lactobacillus salsicarnum sp. nov.</title>
        <authorList>
            <person name="Schuster J.A."/>
            <person name="Klingl A."/>
            <person name="Vogel R.F."/>
            <person name="Ehrmann M.A."/>
        </authorList>
    </citation>
    <scope>NUCLEOTIDE SEQUENCE [LARGE SCALE GENOMIC DNA]</scope>
    <source>
        <strain evidence="1 4">TMW 1.2098</strain>
        <strain evidence="2 3">TMW 1.2118</strain>
    </source>
</reference>
<accession>A0A5P0ZJ21</accession>